<sequence length="42" mass="4973">MTRNKHDNFSSYQQILVVAHSEINGCELLYFQYIEQNNKKPA</sequence>
<comment type="caution">
    <text evidence="1">The sequence shown here is derived from an EMBL/GenBank/DDBJ whole genome shotgun (WGS) entry which is preliminary data.</text>
</comment>
<accession>R9PS47</accession>
<protein>
    <submittedName>
        <fullName evidence="1">Uncharacterized protein</fullName>
    </submittedName>
</protein>
<organism evidence="1 2">
    <name type="scientific">Agarivorans albus MKT 106</name>
    <dbReference type="NCBI Taxonomy" id="1331007"/>
    <lineage>
        <taxon>Bacteria</taxon>
        <taxon>Pseudomonadati</taxon>
        <taxon>Pseudomonadota</taxon>
        <taxon>Gammaproteobacteria</taxon>
        <taxon>Alteromonadales</taxon>
        <taxon>Alteromonadaceae</taxon>
        <taxon>Agarivorans</taxon>
    </lineage>
</organism>
<gene>
    <name evidence="1" type="ORF">AALB_1001</name>
</gene>
<dbReference type="STRING" id="1331007.AALB_1001"/>
<dbReference type="EMBL" id="BARX01000004">
    <property type="protein sequence ID" value="GAD00921.1"/>
    <property type="molecule type" value="Genomic_DNA"/>
</dbReference>
<evidence type="ECO:0000313" key="2">
    <source>
        <dbReference type="Proteomes" id="UP000014461"/>
    </source>
</evidence>
<name>R9PS47_AGAAL</name>
<dbReference type="Proteomes" id="UP000014461">
    <property type="component" value="Unassembled WGS sequence"/>
</dbReference>
<reference evidence="1" key="1">
    <citation type="journal article" date="2013" name="Genome Announc.">
        <title>Draft Genome Sequence of Agarivorans albus Strain MKT 106T, an Agarolytic Marine Bacterium.</title>
        <authorList>
            <person name="Yasuike M."/>
            <person name="Nakamura Y."/>
            <person name="Kai W."/>
            <person name="Fujiwara A."/>
            <person name="Fukui Y."/>
            <person name="Satomi M."/>
            <person name="Sano M."/>
        </authorList>
    </citation>
    <scope>NUCLEOTIDE SEQUENCE [LARGE SCALE GENOMIC DNA]</scope>
</reference>
<keyword evidence="2" id="KW-1185">Reference proteome</keyword>
<dbReference type="AlphaFoldDB" id="R9PS47"/>
<proteinExistence type="predicted"/>
<evidence type="ECO:0000313" key="1">
    <source>
        <dbReference type="EMBL" id="GAD00921.1"/>
    </source>
</evidence>